<accession>A0A645CRM5</accession>
<organism evidence="1">
    <name type="scientific">bioreactor metagenome</name>
    <dbReference type="NCBI Taxonomy" id="1076179"/>
    <lineage>
        <taxon>unclassified sequences</taxon>
        <taxon>metagenomes</taxon>
        <taxon>ecological metagenomes</taxon>
    </lineage>
</organism>
<comment type="caution">
    <text evidence="1">The sequence shown here is derived from an EMBL/GenBank/DDBJ whole genome shotgun (WGS) entry which is preliminary data.</text>
</comment>
<name>A0A645CRM5_9ZZZZ</name>
<proteinExistence type="predicted"/>
<reference evidence="1" key="1">
    <citation type="submission" date="2019-08" db="EMBL/GenBank/DDBJ databases">
        <authorList>
            <person name="Kucharzyk K."/>
            <person name="Murdoch R.W."/>
            <person name="Higgins S."/>
            <person name="Loffler F."/>
        </authorList>
    </citation>
    <scope>NUCLEOTIDE SEQUENCE</scope>
</reference>
<dbReference type="EMBL" id="VSSQ01029427">
    <property type="protein sequence ID" value="MPM79567.1"/>
    <property type="molecule type" value="Genomic_DNA"/>
</dbReference>
<protein>
    <submittedName>
        <fullName evidence="1">Uncharacterized protein</fullName>
    </submittedName>
</protein>
<evidence type="ECO:0000313" key="1">
    <source>
        <dbReference type="EMBL" id="MPM79567.1"/>
    </source>
</evidence>
<sequence length="142" mass="15880">MLRILGKILWGLFLIAAIIAGFAFAFQKNWLKVDLLHYVGLDSNKIMQPSGKINPEGFQFSVKSEDWQNLGEDGVAQAKVFANNAMETAKKTQTFLGQAVQVDQESEKNLSEKAFDYGRYLYCQQVVQSYENGQASESASTK</sequence>
<dbReference type="AlphaFoldDB" id="A0A645CRM5"/>
<gene>
    <name evidence="1" type="ORF">SDC9_126605</name>
</gene>